<keyword evidence="2" id="KW-1185">Reference proteome</keyword>
<sequence>MIGMAAKTAVPLPRERCDCVARASLQSLRIC</sequence>
<proteinExistence type="predicted"/>
<reference evidence="1" key="1">
    <citation type="journal article" date="2016" name="Front. Microbiol.">
        <title>Genome Sequence of the Piezophilic, Mesophilic Sulfate-Reducing Bacterium Desulfovibrio indicus J2T.</title>
        <authorList>
            <person name="Cao J."/>
            <person name="Maignien L."/>
            <person name="Shao Z."/>
            <person name="Alain K."/>
            <person name="Jebbar M."/>
        </authorList>
    </citation>
    <scope>NUCLEOTIDE SEQUENCE</scope>
    <source>
        <strain evidence="1">JCM 32048</strain>
    </source>
</reference>
<evidence type="ECO:0000313" key="2">
    <source>
        <dbReference type="Proteomes" id="UP001055286"/>
    </source>
</evidence>
<accession>A0AA37HDV1</accession>
<organism evidence="1 2">
    <name type="scientific">Methylobacterium frigidaeris</name>
    <dbReference type="NCBI Taxonomy" id="2038277"/>
    <lineage>
        <taxon>Bacteria</taxon>
        <taxon>Pseudomonadati</taxon>
        <taxon>Pseudomonadota</taxon>
        <taxon>Alphaproteobacteria</taxon>
        <taxon>Hyphomicrobiales</taxon>
        <taxon>Methylobacteriaceae</taxon>
        <taxon>Methylobacterium</taxon>
    </lineage>
</organism>
<name>A0AA37HDV1_9HYPH</name>
<gene>
    <name evidence="1" type="ORF">MPEAHAMD_4377</name>
</gene>
<dbReference type="AlphaFoldDB" id="A0AA37HDV1"/>
<protein>
    <submittedName>
        <fullName evidence="1">Uncharacterized protein</fullName>
    </submittedName>
</protein>
<comment type="caution">
    <text evidence="1">The sequence shown here is derived from an EMBL/GenBank/DDBJ whole genome shotgun (WGS) entry which is preliminary data.</text>
</comment>
<reference evidence="1" key="2">
    <citation type="submission" date="2021-08" db="EMBL/GenBank/DDBJ databases">
        <authorList>
            <person name="Tani A."/>
            <person name="Ola A."/>
            <person name="Ogura Y."/>
            <person name="Katsura K."/>
            <person name="Hayashi T."/>
        </authorList>
    </citation>
    <scope>NUCLEOTIDE SEQUENCE</scope>
    <source>
        <strain evidence="1">JCM 32048</strain>
    </source>
</reference>
<dbReference type="Proteomes" id="UP001055286">
    <property type="component" value="Unassembled WGS sequence"/>
</dbReference>
<dbReference type="EMBL" id="BPQJ01000022">
    <property type="protein sequence ID" value="GJD64201.1"/>
    <property type="molecule type" value="Genomic_DNA"/>
</dbReference>
<evidence type="ECO:0000313" key="1">
    <source>
        <dbReference type="EMBL" id="GJD64201.1"/>
    </source>
</evidence>